<dbReference type="InterPro" id="IPR001387">
    <property type="entry name" value="Cro/C1-type_HTH"/>
</dbReference>
<accession>A0A0R3KUS9</accession>
<evidence type="ECO:0000259" key="1">
    <source>
        <dbReference type="SMART" id="SM00530"/>
    </source>
</evidence>
<dbReference type="Gene3D" id="1.10.260.40">
    <property type="entry name" value="lambda repressor-like DNA-binding domains"/>
    <property type="match status" value="1"/>
</dbReference>
<dbReference type="RefSeq" id="WP_057853917.1">
    <property type="nucleotide sequence ID" value="NZ_LLXX01000173.1"/>
</dbReference>
<feature type="domain" description="HTH cro/C1-type" evidence="1">
    <location>
        <begin position="30"/>
        <end position="86"/>
    </location>
</feature>
<evidence type="ECO:0000313" key="3">
    <source>
        <dbReference type="Proteomes" id="UP000051913"/>
    </source>
</evidence>
<dbReference type="InterPro" id="IPR010982">
    <property type="entry name" value="Lambda_DNA-bd_dom_sf"/>
</dbReference>
<dbReference type="SMART" id="SM00530">
    <property type="entry name" value="HTH_XRE"/>
    <property type="match status" value="1"/>
</dbReference>
<dbReference type="AlphaFoldDB" id="A0A0R3KUS9"/>
<proteinExistence type="predicted"/>
<organism evidence="2 3">
    <name type="scientific">Bradyrhizobium valentinum</name>
    <dbReference type="NCBI Taxonomy" id="1518501"/>
    <lineage>
        <taxon>Bacteria</taxon>
        <taxon>Pseudomonadati</taxon>
        <taxon>Pseudomonadota</taxon>
        <taxon>Alphaproteobacteria</taxon>
        <taxon>Hyphomicrobiales</taxon>
        <taxon>Nitrobacteraceae</taxon>
        <taxon>Bradyrhizobium</taxon>
    </lineage>
</organism>
<dbReference type="CDD" id="cd00093">
    <property type="entry name" value="HTH_XRE"/>
    <property type="match status" value="1"/>
</dbReference>
<sequence>MTKTPADVGIEAARADDNARASRIPLTPQALTAWRERLGYSQREAALVIGCSRGAWAGWESGTNPIPHYIGLAMAAIALGVQPYGDDR</sequence>
<dbReference type="SUPFAM" id="SSF47413">
    <property type="entry name" value="lambda repressor-like DNA-binding domains"/>
    <property type="match status" value="1"/>
</dbReference>
<dbReference type="GO" id="GO:0003677">
    <property type="term" value="F:DNA binding"/>
    <property type="evidence" value="ECO:0007669"/>
    <property type="project" value="InterPro"/>
</dbReference>
<comment type="caution">
    <text evidence="2">The sequence shown here is derived from an EMBL/GenBank/DDBJ whole genome shotgun (WGS) entry which is preliminary data.</text>
</comment>
<reference evidence="2 3" key="1">
    <citation type="submission" date="2014-03" db="EMBL/GenBank/DDBJ databases">
        <title>Bradyrhizobium valentinum sp. nov., isolated from effective nodules of Lupinus mariae-josephae, a lupine endemic of basic-lime soils in Eastern Spain.</title>
        <authorList>
            <person name="Duran D."/>
            <person name="Rey L."/>
            <person name="Navarro A."/>
            <person name="Busquets A."/>
            <person name="Imperial J."/>
            <person name="Ruiz-Argueso T."/>
        </authorList>
    </citation>
    <scope>NUCLEOTIDE SEQUENCE [LARGE SCALE GENOMIC DNA]</scope>
    <source>
        <strain evidence="2 3">LmjM3</strain>
    </source>
</reference>
<protein>
    <recommendedName>
        <fullName evidence="1">HTH cro/C1-type domain-containing protein</fullName>
    </recommendedName>
</protein>
<dbReference type="Proteomes" id="UP000051913">
    <property type="component" value="Unassembled WGS sequence"/>
</dbReference>
<dbReference type="Pfam" id="PF13560">
    <property type="entry name" value="HTH_31"/>
    <property type="match status" value="1"/>
</dbReference>
<dbReference type="EMBL" id="LLXX01000173">
    <property type="protein sequence ID" value="KRQ99265.1"/>
    <property type="molecule type" value="Genomic_DNA"/>
</dbReference>
<evidence type="ECO:0000313" key="2">
    <source>
        <dbReference type="EMBL" id="KRQ99265.1"/>
    </source>
</evidence>
<name>A0A0R3KUS9_9BRAD</name>
<gene>
    <name evidence="2" type="ORF">CP49_11755</name>
</gene>
<keyword evidence="3" id="KW-1185">Reference proteome</keyword>